<dbReference type="SUPFAM" id="SSF110921">
    <property type="entry name" value="2-isopropylmalate synthase LeuA, allosteric (dimerisation) domain"/>
    <property type="match status" value="1"/>
</dbReference>
<keyword evidence="12" id="KW-1185">Reference proteome</keyword>
<organism evidence="11 12">
    <name type="scientific">Alkalidesulfovibrio alkalitolerans DSM 16529</name>
    <dbReference type="NCBI Taxonomy" id="1121439"/>
    <lineage>
        <taxon>Bacteria</taxon>
        <taxon>Pseudomonadati</taxon>
        <taxon>Thermodesulfobacteriota</taxon>
        <taxon>Desulfovibrionia</taxon>
        <taxon>Desulfovibrionales</taxon>
        <taxon>Desulfovibrionaceae</taxon>
        <taxon>Alkalidesulfovibrio</taxon>
    </lineage>
</organism>
<dbReference type="Proteomes" id="UP000014975">
    <property type="component" value="Unassembled WGS sequence"/>
</dbReference>
<dbReference type="Gene3D" id="1.10.238.260">
    <property type="match status" value="1"/>
</dbReference>
<dbReference type="InterPro" id="IPR054691">
    <property type="entry name" value="LeuA/HCS_post-cat"/>
</dbReference>
<evidence type="ECO:0000256" key="5">
    <source>
        <dbReference type="ARBA" id="ARBA00022679"/>
    </source>
</evidence>
<protein>
    <recommendedName>
        <fullName evidence="8">Citramalate synthase</fullName>
        <ecNumber evidence="8">2.3.3.21</ecNumber>
    </recommendedName>
</protein>
<comment type="catalytic activity">
    <reaction evidence="7">
        <text>pyruvate + acetyl-CoA + H2O = (3R)-citramalate + CoA + H(+)</text>
        <dbReference type="Rhea" id="RHEA:19045"/>
        <dbReference type="ChEBI" id="CHEBI:15361"/>
        <dbReference type="ChEBI" id="CHEBI:15377"/>
        <dbReference type="ChEBI" id="CHEBI:15378"/>
        <dbReference type="ChEBI" id="CHEBI:30934"/>
        <dbReference type="ChEBI" id="CHEBI:57287"/>
        <dbReference type="ChEBI" id="CHEBI:57288"/>
        <dbReference type="EC" id="2.3.3.21"/>
    </reaction>
</comment>
<dbReference type="Pfam" id="PF08502">
    <property type="entry name" value="LeuA_dimer"/>
    <property type="match status" value="1"/>
</dbReference>
<dbReference type="InterPro" id="IPR013709">
    <property type="entry name" value="2-isopropylmalate_synth_dimer"/>
</dbReference>
<evidence type="ECO:0000256" key="8">
    <source>
        <dbReference type="NCBIfam" id="TIGR00977"/>
    </source>
</evidence>
<dbReference type="PANTHER" id="PTHR43538">
    <property type="entry name" value="ALPHA-IPM SYNTHASE/HOMOCITRATE SYNTHASE"/>
    <property type="match status" value="1"/>
</dbReference>
<dbReference type="InterPro" id="IPR005675">
    <property type="entry name" value="Citramal_synthase"/>
</dbReference>
<evidence type="ECO:0000256" key="6">
    <source>
        <dbReference type="ARBA" id="ARBA00023304"/>
    </source>
</evidence>
<evidence type="ECO:0000313" key="12">
    <source>
        <dbReference type="Proteomes" id="UP000014975"/>
    </source>
</evidence>
<dbReference type="GO" id="GO:0003852">
    <property type="term" value="F:2-isopropylmalate synthase activity"/>
    <property type="evidence" value="ECO:0007669"/>
    <property type="project" value="InterPro"/>
</dbReference>
<evidence type="ECO:0000256" key="9">
    <source>
        <dbReference type="RuleBase" id="RU003523"/>
    </source>
</evidence>
<dbReference type="GO" id="GO:0009098">
    <property type="term" value="P:L-leucine biosynthetic process"/>
    <property type="evidence" value="ECO:0007669"/>
    <property type="project" value="InterPro"/>
</dbReference>
<evidence type="ECO:0000256" key="1">
    <source>
        <dbReference type="ARBA" id="ARBA00004743"/>
    </source>
</evidence>
<dbReference type="EC" id="2.3.3.21" evidence="8"/>
<dbReference type="CDD" id="cd07941">
    <property type="entry name" value="DRE_TIM_LeuA3"/>
    <property type="match status" value="1"/>
</dbReference>
<sequence length="536" mass="58864">MNRRVSIYDTTLRDGSQAEEITLNLDDKLLIAKKLDELGVHYIEGGWPGSNPTDRQFFKEIKGVRLVNAALAAFGSTHAAKNAAENDANLKALVESKAQVATIVGKTWDLHVKEALRIPLERNLELIRDSVEFLKPHFKEVFFDAEHFFDAFQATPDYALACLKAAHEAGADMLVLCDTNGGILPQDLAPAMTAVRAALPGAALSFHGHNDSGVAVANSIEAVRLGASQIQGTINGYGERCGNADLCSVIPILEQKMGIGCLPEGKLSMLTSASHYVAEVCNLRPFMRQPFVGRSAFAHKGGIHVSAVLRNARTYEHVQPESVGNVQRIILSDLAGRSNILAMARRYYKDLDKDDPCVEALLAEIKEREAQGYEYSAAEASFMLIFFRTMGWSKSYFDLVNFRVLDGKRGGEQPISEATVQIRVKGRIVHTAADGAGPVNALDNALRKALCDAYPHLNEMKLMDFKVRVLSGYIRDTGGTASNVRVLIESGDKTEKWTTVGLSHNIIAASWQALVDSFVYKLFKDDPQKWPQKTDL</sequence>
<evidence type="ECO:0000256" key="3">
    <source>
        <dbReference type="ARBA" id="ARBA00022605"/>
    </source>
</evidence>
<keyword evidence="5 9" id="KW-0808">Transferase</keyword>
<comment type="similarity">
    <text evidence="2 9">Belongs to the alpha-IPM synthase/homocitrate synthase family.</text>
</comment>
<dbReference type="SMART" id="SM00917">
    <property type="entry name" value="LeuA_dimer"/>
    <property type="match status" value="1"/>
</dbReference>
<dbReference type="Pfam" id="PF00682">
    <property type="entry name" value="HMGL-like"/>
    <property type="match status" value="1"/>
</dbReference>
<evidence type="ECO:0000256" key="4">
    <source>
        <dbReference type="ARBA" id="ARBA00022624"/>
    </source>
</evidence>
<dbReference type="Gene3D" id="3.20.20.70">
    <property type="entry name" value="Aldolase class I"/>
    <property type="match status" value="1"/>
</dbReference>
<dbReference type="PROSITE" id="PS00816">
    <property type="entry name" value="AIPM_HOMOCIT_SYNTH_2"/>
    <property type="match status" value="1"/>
</dbReference>
<dbReference type="NCBIfam" id="TIGR00977">
    <property type="entry name" value="citramal_synth"/>
    <property type="match status" value="1"/>
</dbReference>
<dbReference type="GO" id="GO:0043714">
    <property type="term" value="F:(R)-citramalate synthase activity"/>
    <property type="evidence" value="ECO:0007669"/>
    <property type="project" value="UniProtKB-UniRule"/>
</dbReference>
<dbReference type="PANTHER" id="PTHR43538:SF1">
    <property type="entry name" value="(R)-CITRAMALATE SYNTHASE"/>
    <property type="match status" value="1"/>
</dbReference>
<dbReference type="RefSeq" id="WP_020888291.1">
    <property type="nucleotide sequence ID" value="NZ_ATHI01000032.1"/>
</dbReference>
<dbReference type="STRING" id="1121439.dsat_1595"/>
<dbReference type="InterPro" id="IPR036230">
    <property type="entry name" value="LeuA_allosteric_dom_sf"/>
</dbReference>
<dbReference type="Pfam" id="PF22617">
    <property type="entry name" value="HCS_D2"/>
    <property type="match status" value="1"/>
</dbReference>
<dbReference type="EMBL" id="ATHI01000032">
    <property type="protein sequence ID" value="EPR30455.1"/>
    <property type="molecule type" value="Genomic_DNA"/>
</dbReference>
<reference evidence="11 12" key="1">
    <citation type="journal article" date="2013" name="Genome Announc.">
        <title>Draft genome sequences for three mercury-methylating, sulfate-reducing bacteria.</title>
        <authorList>
            <person name="Brown S.D."/>
            <person name="Hurt R.A.Jr."/>
            <person name="Gilmour C.C."/>
            <person name="Elias D.A."/>
        </authorList>
    </citation>
    <scope>NUCLEOTIDE SEQUENCE [LARGE SCALE GENOMIC DNA]</scope>
    <source>
        <strain evidence="11 12">DSM 16529</strain>
    </source>
</reference>
<name>S7T1R5_9BACT</name>
<proteinExistence type="inferred from homology"/>
<comment type="caution">
    <text evidence="11">The sequence shown here is derived from an EMBL/GenBank/DDBJ whole genome shotgun (WGS) entry which is preliminary data.</text>
</comment>
<evidence type="ECO:0000256" key="7">
    <source>
        <dbReference type="ARBA" id="ARBA00048263"/>
    </source>
</evidence>
<evidence type="ECO:0000259" key="10">
    <source>
        <dbReference type="PROSITE" id="PS50991"/>
    </source>
</evidence>
<gene>
    <name evidence="11" type="ORF">dsat_1595</name>
</gene>
<dbReference type="InterPro" id="IPR002034">
    <property type="entry name" value="AIPM/Hcit_synth_CS"/>
</dbReference>
<dbReference type="AlphaFoldDB" id="S7T1R5"/>
<keyword evidence="3" id="KW-0028">Amino-acid biosynthesis</keyword>
<dbReference type="eggNOG" id="COG0119">
    <property type="taxonomic scope" value="Bacteria"/>
</dbReference>
<dbReference type="InterPro" id="IPR000891">
    <property type="entry name" value="PYR_CT"/>
</dbReference>
<dbReference type="Gene3D" id="3.30.160.270">
    <property type="match status" value="1"/>
</dbReference>
<dbReference type="UniPathway" id="UPA00047">
    <property type="reaction ID" value="UER00066"/>
</dbReference>
<dbReference type="GO" id="GO:0009097">
    <property type="term" value="P:isoleucine biosynthetic process"/>
    <property type="evidence" value="ECO:0007669"/>
    <property type="project" value="UniProtKB-UniRule"/>
</dbReference>
<evidence type="ECO:0000256" key="2">
    <source>
        <dbReference type="ARBA" id="ARBA00006154"/>
    </source>
</evidence>
<dbReference type="SUPFAM" id="SSF51569">
    <property type="entry name" value="Aldolase"/>
    <property type="match status" value="1"/>
</dbReference>
<dbReference type="PROSITE" id="PS00815">
    <property type="entry name" value="AIPM_HOMOCIT_SYNTH_1"/>
    <property type="match status" value="1"/>
</dbReference>
<dbReference type="OrthoDB" id="9803573at2"/>
<comment type="pathway">
    <text evidence="1">Amino-acid biosynthesis; L-isoleucine biosynthesis; 2-oxobutanoate from pyruvate: step 1/3.</text>
</comment>
<keyword evidence="4" id="KW-0412">Isoleucine biosynthesis</keyword>
<keyword evidence="6" id="KW-0100">Branched-chain amino acid biosynthesis</keyword>
<accession>S7T1R5</accession>
<evidence type="ECO:0000313" key="11">
    <source>
        <dbReference type="EMBL" id="EPR30455.1"/>
    </source>
</evidence>
<dbReference type="PROSITE" id="PS50991">
    <property type="entry name" value="PYR_CT"/>
    <property type="match status" value="1"/>
</dbReference>
<feature type="domain" description="Pyruvate carboxyltransferase" evidence="10">
    <location>
        <begin position="5"/>
        <end position="271"/>
    </location>
</feature>
<dbReference type="PATRIC" id="fig|1121439.3.peg.2982"/>
<dbReference type="InterPro" id="IPR013785">
    <property type="entry name" value="Aldolase_TIM"/>
</dbReference>